<reference evidence="2 3" key="1">
    <citation type="submission" date="2020-06" db="EMBL/GenBank/DDBJ databases">
        <authorList>
            <person name="Li R."/>
            <person name="Bekaert M."/>
        </authorList>
    </citation>
    <scope>NUCLEOTIDE SEQUENCE [LARGE SCALE GENOMIC DNA]</scope>
    <source>
        <strain evidence="3">wild</strain>
    </source>
</reference>
<evidence type="ECO:0000256" key="1">
    <source>
        <dbReference type="SAM" id="MobiDB-lite"/>
    </source>
</evidence>
<keyword evidence="3" id="KW-1185">Reference proteome</keyword>
<proteinExistence type="predicted"/>
<gene>
    <name evidence="2" type="ORF">MCOR_30055</name>
</gene>
<feature type="compositionally biased region" description="Basic and acidic residues" evidence="1">
    <location>
        <begin position="28"/>
        <end position="43"/>
    </location>
</feature>
<feature type="region of interest" description="Disordered" evidence="1">
    <location>
        <begin position="20"/>
        <end position="98"/>
    </location>
</feature>
<sequence length="233" mass="26470">MCKHKTFILKDKWSLMYNDTPNSKYPRYRRESKPSPPERDFYKKQNIMSSPGLLEHHNINPNNPGTPQQGMSFNPQIHPSHSNSLYGQPNSQGPSQPLALQSCDIANIVTQLKFALNEEIQNTIKSLFTIELDAILKNALEPYAQEVQVLKQENTKLKADIDSLEQYGRRELVRFSGIDETTGENTTEIVSNIVKSIDPELADGDIIRSHRVGNPNRKDRFGNKLPGPRQAYP</sequence>
<evidence type="ECO:0000313" key="2">
    <source>
        <dbReference type="EMBL" id="CAC5395379.1"/>
    </source>
</evidence>
<dbReference type="EMBL" id="CACVKT020005498">
    <property type="protein sequence ID" value="CAC5395379.1"/>
    <property type="molecule type" value="Genomic_DNA"/>
</dbReference>
<organism evidence="2 3">
    <name type="scientific">Mytilus coruscus</name>
    <name type="common">Sea mussel</name>
    <dbReference type="NCBI Taxonomy" id="42192"/>
    <lineage>
        <taxon>Eukaryota</taxon>
        <taxon>Metazoa</taxon>
        <taxon>Spiralia</taxon>
        <taxon>Lophotrochozoa</taxon>
        <taxon>Mollusca</taxon>
        <taxon>Bivalvia</taxon>
        <taxon>Autobranchia</taxon>
        <taxon>Pteriomorphia</taxon>
        <taxon>Mytilida</taxon>
        <taxon>Mytiloidea</taxon>
        <taxon>Mytilidae</taxon>
        <taxon>Mytilinae</taxon>
        <taxon>Mytilus</taxon>
    </lineage>
</organism>
<protein>
    <submittedName>
        <fullName evidence="2">Uncharacterized protein</fullName>
    </submittedName>
</protein>
<dbReference type="Proteomes" id="UP000507470">
    <property type="component" value="Unassembled WGS sequence"/>
</dbReference>
<dbReference type="OrthoDB" id="10066957at2759"/>
<dbReference type="AlphaFoldDB" id="A0A6J8CJA9"/>
<name>A0A6J8CJA9_MYTCO</name>
<feature type="region of interest" description="Disordered" evidence="1">
    <location>
        <begin position="206"/>
        <end position="233"/>
    </location>
</feature>
<evidence type="ECO:0000313" key="3">
    <source>
        <dbReference type="Proteomes" id="UP000507470"/>
    </source>
</evidence>
<feature type="compositionally biased region" description="Polar residues" evidence="1">
    <location>
        <begin position="59"/>
        <end position="98"/>
    </location>
</feature>
<accession>A0A6J8CJA9</accession>